<accession>A0A6S6T875</accession>
<dbReference type="AlphaFoldDB" id="A0A6S6T875"/>
<dbReference type="InterPro" id="IPR026022">
    <property type="entry name" value="PhoU_dom"/>
</dbReference>
<sequence length="236" mass="26847">MELGQHISQRYNAELEDIRNKVMTMGGLVEKQTSEAIKALLDRDGELANEVASSDDVINQMEVDIDEECTRVIALRQPTAGDLRLVIAVVKVITDLERIGDEAAKIAHYAKKLAKKETVTGMHAELSHLSQLIMSMLQDSLDAFARLDSEQAIKILSQDIKLHKEFNVISRLSITHMMEDQRNIKQALQVNWCARSLERIGAHSQNLCEYVIYLVNGKDIRHTNLEHVRRKYFPEV</sequence>
<gene>
    <name evidence="10" type="ORF">HELGO_WM14269</name>
</gene>
<evidence type="ECO:0000256" key="5">
    <source>
        <dbReference type="ARBA" id="ARBA00022490"/>
    </source>
</evidence>
<evidence type="ECO:0000256" key="4">
    <source>
        <dbReference type="ARBA" id="ARBA00022448"/>
    </source>
</evidence>
<keyword evidence="5 8" id="KW-0963">Cytoplasm</keyword>
<evidence type="ECO:0000313" key="10">
    <source>
        <dbReference type="EMBL" id="CAA6811620.1"/>
    </source>
</evidence>
<reference evidence="10" key="1">
    <citation type="submission" date="2020-01" db="EMBL/GenBank/DDBJ databases">
        <authorList>
            <person name="Meier V. D."/>
            <person name="Meier V D."/>
        </authorList>
    </citation>
    <scope>NUCLEOTIDE SEQUENCE</scope>
    <source>
        <strain evidence="10">HLG_WM_MAG_07</strain>
    </source>
</reference>
<protein>
    <recommendedName>
        <fullName evidence="8">Phosphate-specific transport system accessory protein PhoU</fullName>
    </recommendedName>
</protein>
<comment type="subunit">
    <text evidence="3 8">Homodimer.</text>
</comment>
<dbReference type="GO" id="GO:0006817">
    <property type="term" value="P:phosphate ion transport"/>
    <property type="evidence" value="ECO:0007669"/>
    <property type="project" value="UniProtKB-KW"/>
</dbReference>
<evidence type="ECO:0000259" key="9">
    <source>
        <dbReference type="Pfam" id="PF01895"/>
    </source>
</evidence>
<dbReference type="InterPro" id="IPR028366">
    <property type="entry name" value="PhoU"/>
</dbReference>
<dbReference type="GO" id="GO:0030643">
    <property type="term" value="P:intracellular phosphate ion homeostasis"/>
    <property type="evidence" value="ECO:0007669"/>
    <property type="project" value="InterPro"/>
</dbReference>
<dbReference type="Pfam" id="PF01895">
    <property type="entry name" value="PhoU"/>
    <property type="match status" value="2"/>
</dbReference>
<proteinExistence type="inferred from homology"/>
<evidence type="ECO:0000256" key="3">
    <source>
        <dbReference type="ARBA" id="ARBA00011738"/>
    </source>
</evidence>
<evidence type="ECO:0000256" key="6">
    <source>
        <dbReference type="ARBA" id="ARBA00022592"/>
    </source>
</evidence>
<keyword evidence="6 8" id="KW-0592">Phosphate transport</keyword>
<dbReference type="PANTHER" id="PTHR42930:SF3">
    <property type="entry name" value="PHOSPHATE-SPECIFIC TRANSPORT SYSTEM ACCESSORY PROTEIN PHOU"/>
    <property type="match status" value="1"/>
</dbReference>
<dbReference type="SUPFAM" id="SSF109755">
    <property type="entry name" value="PhoU-like"/>
    <property type="match status" value="1"/>
</dbReference>
<feature type="domain" description="PhoU" evidence="9">
    <location>
        <begin position="126"/>
        <end position="211"/>
    </location>
</feature>
<name>A0A6S6T875_9GAMM</name>
<dbReference type="FunFam" id="1.20.58.220:FF:000004">
    <property type="entry name" value="Phosphate-specific transport system accessory protein PhoU"/>
    <property type="match status" value="1"/>
</dbReference>
<evidence type="ECO:0000256" key="2">
    <source>
        <dbReference type="ARBA" id="ARBA00008107"/>
    </source>
</evidence>
<keyword evidence="4 8" id="KW-0813">Transport</keyword>
<organism evidence="10">
    <name type="scientific">uncultured Thiotrichaceae bacterium</name>
    <dbReference type="NCBI Taxonomy" id="298394"/>
    <lineage>
        <taxon>Bacteria</taxon>
        <taxon>Pseudomonadati</taxon>
        <taxon>Pseudomonadota</taxon>
        <taxon>Gammaproteobacteria</taxon>
        <taxon>Thiotrichales</taxon>
        <taxon>Thiotrichaceae</taxon>
        <taxon>environmental samples</taxon>
    </lineage>
</organism>
<dbReference type="InterPro" id="IPR038078">
    <property type="entry name" value="PhoU-like_sf"/>
</dbReference>
<comment type="subcellular location">
    <subcellularLocation>
        <location evidence="1 8">Cytoplasm</location>
    </subcellularLocation>
</comment>
<evidence type="ECO:0000256" key="1">
    <source>
        <dbReference type="ARBA" id="ARBA00004496"/>
    </source>
</evidence>
<dbReference type="NCBIfam" id="TIGR02135">
    <property type="entry name" value="phoU_full"/>
    <property type="match status" value="1"/>
</dbReference>
<feature type="domain" description="PhoU" evidence="9">
    <location>
        <begin position="23"/>
        <end position="109"/>
    </location>
</feature>
<dbReference type="PANTHER" id="PTHR42930">
    <property type="entry name" value="PHOSPHATE-SPECIFIC TRANSPORT SYSTEM ACCESSORY PROTEIN PHOU"/>
    <property type="match status" value="1"/>
</dbReference>
<dbReference type="EMBL" id="CACVAY010000050">
    <property type="protein sequence ID" value="CAA6811620.1"/>
    <property type="molecule type" value="Genomic_DNA"/>
</dbReference>
<comment type="similarity">
    <text evidence="2 8">Belongs to the PhoU family.</text>
</comment>
<evidence type="ECO:0000256" key="7">
    <source>
        <dbReference type="ARBA" id="ARBA00056181"/>
    </source>
</evidence>
<dbReference type="Gene3D" id="1.20.58.220">
    <property type="entry name" value="Phosphate transport system protein phou homolog 2, domain 2"/>
    <property type="match status" value="2"/>
</dbReference>
<dbReference type="PIRSF" id="PIRSF003107">
    <property type="entry name" value="PhoU"/>
    <property type="match status" value="1"/>
</dbReference>
<dbReference type="GO" id="GO:0045936">
    <property type="term" value="P:negative regulation of phosphate metabolic process"/>
    <property type="evidence" value="ECO:0007669"/>
    <property type="project" value="InterPro"/>
</dbReference>
<dbReference type="GO" id="GO:0005737">
    <property type="term" value="C:cytoplasm"/>
    <property type="evidence" value="ECO:0007669"/>
    <property type="project" value="UniProtKB-SubCell"/>
</dbReference>
<evidence type="ECO:0000256" key="8">
    <source>
        <dbReference type="PIRNR" id="PIRNR003107"/>
    </source>
</evidence>
<comment type="function">
    <text evidence="7 8">Plays a role in the regulation of phosphate uptake.</text>
</comment>